<organism evidence="1">
    <name type="scientific">uncultured Chloroflexia bacterium</name>
    <dbReference type="NCBI Taxonomy" id="1672391"/>
    <lineage>
        <taxon>Bacteria</taxon>
        <taxon>Bacillati</taxon>
        <taxon>Chloroflexota</taxon>
        <taxon>Chloroflexia</taxon>
        <taxon>environmental samples</taxon>
    </lineage>
</organism>
<accession>A0A6J4HJA7</accession>
<sequence>MSAFCSPSRYSVAVSRDTCSRMLSRSSRIVSSSARRIAICVMVLLSGV</sequence>
<gene>
    <name evidence="1" type="ORF">AVDCRST_MAG93-635</name>
</gene>
<name>A0A6J4HJA7_9CHLR</name>
<evidence type="ECO:0000313" key="1">
    <source>
        <dbReference type="EMBL" id="CAA9225366.1"/>
    </source>
</evidence>
<reference evidence="1" key="1">
    <citation type="submission" date="2020-02" db="EMBL/GenBank/DDBJ databases">
        <authorList>
            <person name="Meier V. D."/>
        </authorList>
    </citation>
    <scope>NUCLEOTIDE SEQUENCE</scope>
    <source>
        <strain evidence="1">AVDCRST_MAG93</strain>
    </source>
</reference>
<protein>
    <submittedName>
        <fullName evidence="1">Uncharacterized protein</fullName>
    </submittedName>
</protein>
<proteinExistence type="predicted"/>
<dbReference type="AlphaFoldDB" id="A0A6J4HJA7"/>
<dbReference type="EMBL" id="CADCTR010000206">
    <property type="protein sequence ID" value="CAA9225366.1"/>
    <property type="molecule type" value="Genomic_DNA"/>
</dbReference>